<proteinExistence type="inferred from homology"/>
<keyword evidence="7" id="KW-0413">Isomerase</keyword>
<dbReference type="Gene3D" id="3.90.25.10">
    <property type="entry name" value="UDP-galactose 4-epimerase, domain 1"/>
    <property type="match status" value="1"/>
</dbReference>
<comment type="similarity">
    <text evidence="11">In the C-terminal section; belongs to the aldose epimerase family.</text>
</comment>
<dbReference type="Gene3D" id="2.70.98.10">
    <property type="match status" value="1"/>
</dbReference>
<evidence type="ECO:0000256" key="8">
    <source>
        <dbReference type="ARBA" id="ARBA00023277"/>
    </source>
</evidence>
<dbReference type="InterPro" id="IPR008183">
    <property type="entry name" value="Aldose_1/G6P_1-epimerase"/>
</dbReference>
<comment type="similarity">
    <text evidence="10">In the N-terminal section; belongs to the NAD(P)-dependent epimerase/dehydratase family.</text>
</comment>
<evidence type="ECO:0000256" key="6">
    <source>
        <dbReference type="ARBA" id="ARBA00023144"/>
    </source>
</evidence>
<keyword evidence="8" id="KW-0119">Carbohydrate metabolism</keyword>
<organism evidence="13 14">
    <name type="scientific">Lachancea fermentati</name>
    <name type="common">Zygosaccharomyces fermentati</name>
    <dbReference type="NCBI Taxonomy" id="4955"/>
    <lineage>
        <taxon>Eukaryota</taxon>
        <taxon>Fungi</taxon>
        <taxon>Dikarya</taxon>
        <taxon>Ascomycota</taxon>
        <taxon>Saccharomycotina</taxon>
        <taxon>Saccharomycetes</taxon>
        <taxon>Saccharomycetales</taxon>
        <taxon>Saccharomycetaceae</taxon>
        <taxon>Lachancea</taxon>
    </lineage>
</organism>
<dbReference type="InterPro" id="IPR014718">
    <property type="entry name" value="GH-type_carb-bd"/>
</dbReference>
<dbReference type="GO" id="GO:0003978">
    <property type="term" value="F:UDP-glucose 4-epimerase activity"/>
    <property type="evidence" value="ECO:0007669"/>
    <property type="project" value="UniProtKB-EC"/>
</dbReference>
<dbReference type="OrthoDB" id="9402762at2759"/>
<dbReference type="SUPFAM" id="SSF51735">
    <property type="entry name" value="NAD(P)-binding Rossmann-fold domains"/>
    <property type="match status" value="1"/>
</dbReference>
<comment type="pathway">
    <text evidence="4">Carbohydrate metabolism; hexose metabolism.</text>
</comment>
<evidence type="ECO:0000256" key="11">
    <source>
        <dbReference type="ARBA" id="ARBA00038238"/>
    </source>
</evidence>
<evidence type="ECO:0000259" key="12">
    <source>
        <dbReference type="Pfam" id="PF01370"/>
    </source>
</evidence>
<evidence type="ECO:0000256" key="2">
    <source>
        <dbReference type="ARBA" id="ARBA00001911"/>
    </source>
</evidence>
<dbReference type="Proteomes" id="UP000190831">
    <property type="component" value="Chromosome H"/>
</dbReference>
<comment type="pathway">
    <text evidence="3">Carbohydrate metabolism; galactose metabolism.</text>
</comment>
<dbReference type="PANTHER" id="PTHR43725">
    <property type="entry name" value="UDP-GLUCOSE 4-EPIMERASE"/>
    <property type="match status" value="1"/>
</dbReference>
<dbReference type="AlphaFoldDB" id="A0A1G4ML49"/>
<dbReference type="GO" id="GO:0006012">
    <property type="term" value="P:galactose metabolic process"/>
    <property type="evidence" value="ECO:0007669"/>
    <property type="project" value="UniProtKB-KW"/>
</dbReference>
<evidence type="ECO:0000256" key="5">
    <source>
        <dbReference type="ARBA" id="ARBA00023027"/>
    </source>
</evidence>
<dbReference type="InterPro" id="IPR047215">
    <property type="entry name" value="Galactose_mutarotase-like"/>
</dbReference>
<feature type="domain" description="NAD-dependent epimerase/dehydratase" evidence="12">
    <location>
        <begin position="7"/>
        <end position="263"/>
    </location>
</feature>
<gene>
    <name evidence="13" type="ORF">LAFE_0H16226G</name>
</gene>
<keyword evidence="6" id="KW-0299">Galactose metabolism</keyword>
<comment type="cofactor">
    <cofactor evidence="2">
        <name>NAD(+)</name>
        <dbReference type="ChEBI" id="CHEBI:57540"/>
    </cofactor>
</comment>
<evidence type="ECO:0000313" key="14">
    <source>
        <dbReference type="Proteomes" id="UP000190831"/>
    </source>
</evidence>
<evidence type="ECO:0000256" key="9">
    <source>
        <dbReference type="ARBA" id="ARBA00037676"/>
    </source>
</evidence>
<sequence length="685" mass="76726">MNTKNYVLVTGGAGYIGSHTVAELVANGYECVIVDNLSNSSYESVARLQVLTQHQIPFHKVDLVNYNDLDRVFSMYDIDSVIHFAGLKAVGESTQIPLKYYHNNILGTLVLLEVMQAHGVHKLVFSSSATVYGDATRFPNMIPIPEECPTGPINPYGRTKLAIEEILKDLHDSDKKTWNFAILRYFNPIGAHPSGLIGEDPLGIPNNLLPYMAQVAVKRREKLFVFGDDYDSRDGTPIRDYIHVVDLAKGHIAALKYLDEHSQEGLCREWNLGSGHGSTVMEVYDSFCKAVGKKIPFEVVGRRAGDVLNLTAKPDRAALELKWKTQLDVDIACRDLWRWTVGNPFGYEMRGVRSTFFNNDGEYDSRLITVGKGSAFEVSFTNVGATIVDIEVCGQPVVLGFEKESEYLRDDNPYIGATIGRYANRIKNGEFKLDGEVFQLTKNDGSNTNHSAVQSYHKRKFLGPLVRNVDKGIYTVQFLLDDSHTEFPGDVLIKVNYEVNIPKKELLIEYEGILLNGNSTIMNLTNHSYFNLGAFHSESIEGTEIQIHASKQVELTSSSCATGKLIDIPQRFREKITLGPEDPKLDYCFVSRNEIAIDTRKNDLKTMLTAVNSESGLKLVVTGTDPSFQVYTGDFIHNQKYGPRAGFCCEPGRFIDAVNHTHWRNAVILTKDQSYGSKICYKFEF</sequence>
<keyword evidence="14" id="KW-1185">Reference proteome</keyword>
<dbReference type="InterPro" id="IPR011013">
    <property type="entry name" value="Gal_mutarotase_sf_dom"/>
</dbReference>
<protein>
    <submittedName>
        <fullName evidence="13">LAFE_0H16226g1_1</fullName>
    </submittedName>
</protein>
<dbReference type="Pfam" id="PF01263">
    <property type="entry name" value="Aldose_epim"/>
    <property type="match status" value="1"/>
</dbReference>
<dbReference type="SUPFAM" id="SSF74650">
    <property type="entry name" value="Galactose mutarotase-like"/>
    <property type="match status" value="1"/>
</dbReference>
<dbReference type="OMA" id="KGLYREW"/>
<accession>A0A1G4ML49</accession>
<comment type="catalytic activity">
    <reaction evidence="1">
        <text>UDP-alpha-D-glucose = UDP-alpha-D-galactose</text>
        <dbReference type="Rhea" id="RHEA:22168"/>
        <dbReference type="ChEBI" id="CHEBI:58885"/>
        <dbReference type="ChEBI" id="CHEBI:66914"/>
        <dbReference type="EC" id="5.1.3.2"/>
    </reaction>
</comment>
<dbReference type="Gene3D" id="3.40.50.720">
    <property type="entry name" value="NAD(P)-binding Rossmann-like Domain"/>
    <property type="match status" value="1"/>
</dbReference>
<dbReference type="STRING" id="4955.A0A1G4ML49"/>
<dbReference type="Pfam" id="PF01370">
    <property type="entry name" value="Epimerase"/>
    <property type="match status" value="1"/>
</dbReference>
<comment type="function">
    <text evidence="9">Mutarotase converts alpha-aldose to the beta-anomer. It is active on D-glucose, L-arabinose, D-xylose, D-galactose, maltose and lactose.</text>
</comment>
<evidence type="ECO:0000256" key="4">
    <source>
        <dbReference type="ARBA" id="ARBA00005028"/>
    </source>
</evidence>
<reference evidence="13 14" key="1">
    <citation type="submission" date="2016-03" db="EMBL/GenBank/DDBJ databases">
        <authorList>
            <person name="Devillers H."/>
        </authorList>
    </citation>
    <scope>NUCLEOTIDE SEQUENCE [LARGE SCALE GENOMIC DNA]</scope>
    <source>
        <strain evidence="13">CBS 6772</strain>
    </source>
</reference>
<dbReference type="InterPro" id="IPR018052">
    <property type="entry name" value="Ald1_epimerase_CS"/>
</dbReference>
<dbReference type="InterPro" id="IPR036291">
    <property type="entry name" value="NAD(P)-bd_dom_sf"/>
</dbReference>
<dbReference type="PANTHER" id="PTHR43725:SF47">
    <property type="entry name" value="UDP-GLUCOSE 4-EPIMERASE"/>
    <property type="match status" value="1"/>
</dbReference>
<dbReference type="CDD" id="cd05247">
    <property type="entry name" value="UDP_G4E_1_SDR_e"/>
    <property type="match status" value="1"/>
</dbReference>
<evidence type="ECO:0000256" key="7">
    <source>
        <dbReference type="ARBA" id="ARBA00023235"/>
    </source>
</evidence>
<dbReference type="InterPro" id="IPR001509">
    <property type="entry name" value="Epimerase_deHydtase"/>
</dbReference>
<dbReference type="GO" id="GO:0030246">
    <property type="term" value="F:carbohydrate binding"/>
    <property type="evidence" value="ECO:0007669"/>
    <property type="project" value="InterPro"/>
</dbReference>
<name>A0A1G4ML49_LACFM</name>
<evidence type="ECO:0000256" key="3">
    <source>
        <dbReference type="ARBA" id="ARBA00004947"/>
    </source>
</evidence>
<dbReference type="PROSITE" id="PS00545">
    <property type="entry name" value="ALDOSE_1_EPIMERASE"/>
    <property type="match status" value="1"/>
</dbReference>
<dbReference type="GO" id="GO:0005829">
    <property type="term" value="C:cytosol"/>
    <property type="evidence" value="ECO:0007669"/>
    <property type="project" value="TreeGrafter"/>
</dbReference>
<dbReference type="InterPro" id="IPR005886">
    <property type="entry name" value="UDP_G4E"/>
</dbReference>
<evidence type="ECO:0000313" key="13">
    <source>
        <dbReference type="EMBL" id="SCW04559.1"/>
    </source>
</evidence>
<dbReference type="EMBL" id="LT598491">
    <property type="protein sequence ID" value="SCW04559.1"/>
    <property type="molecule type" value="Genomic_DNA"/>
</dbReference>
<keyword evidence="5" id="KW-0520">NAD</keyword>
<dbReference type="NCBIfam" id="TIGR01179">
    <property type="entry name" value="galE"/>
    <property type="match status" value="1"/>
</dbReference>
<evidence type="ECO:0000256" key="10">
    <source>
        <dbReference type="ARBA" id="ARBA00037955"/>
    </source>
</evidence>
<evidence type="ECO:0000256" key="1">
    <source>
        <dbReference type="ARBA" id="ARBA00000083"/>
    </source>
</evidence>
<dbReference type="CDD" id="cd09019">
    <property type="entry name" value="galactose_mutarotase_like"/>
    <property type="match status" value="1"/>
</dbReference>